<name>B7LLD8_ESCF3</name>
<dbReference type="AlphaFoldDB" id="B7LLD8"/>
<dbReference type="EMBL" id="CU928158">
    <property type="protein sequence ID" value="CAQ88367.1"/>
    <property type="molecule type" value="Genomic_DNA"/>
</dbReference>
<protein>
    <recommendedName>
        <fullName evidence="3">DUF2544 domain-containing protein</fullName>
    </recommendedName>
</protein>
<reference evidence="2" key="1">
    <citation type="journal article" date="2009" name="PLoS Genet.">
        <title>Organised genome dynamics in the Escherichia coli species results in highly diverse adaptive paths.</title>
        <authorList>
            <person name="Touchon M."/>
            <person name="Hoede C."/>
            <person name="Tenaillon O."/>
            <person name="Barbe V."/>
            <person name="Baeriswyl S."/>
            <person name="Bidet P."/>
            <person name="Bingen E."/>
            <person name="Bonacorsi S."/>
            <person name="Bouchier C."/>
            <person name="Bouvet O."/>
            <person name="Calteau A."/>
            <person name="Chiapello H."/>
            <person name="Clermont O."/>
            <person name="Cruveiller S."/>
            <person name="Danchin A."/>
            <person name="Diard M."/>
            <person name="Dossat C."/>
            <person name="Karoui M.E."/>
            <person name="Frapy E."/>
            <person name="Garry L."/>
            <person name="Ghigo J.M."/>
            <person name="Gilles A.M."/>
            <person name="Johnson J."/>
            <person name="Le Bouguenec C."/>
            <person name="Lescat M."/>
            <person name="Mangenot S."/>
            <person name="Martinez-Jehanne V."/>
            <person name="Matic I."/>
            <person name="Nassif X."/>
            <person name="Oztas S."/>
            <person name="Petit M.A."/>
            <person name="Pichon C."/>
            <person name="Rouy Z."/>
            <person name="Ruf C.S."/>
            <person name="Schneider D."/>
            <person name="Tourret J."/>
            <person name="Vacherie B."/>
            <person name="Vallenet D."/>
            <person name="Medigue C."/>
            <person name="Rocha E.P.C."/>
            <person name="Denamur E."/>
        </authorList>
    </citation>
    <scope>NUCLEOTIDE SEQUENCE [LARGE SCALE GENOMIC DNA]</scope>
    <source>
        <strain evidence="2">ATCC 35469 / DSM 13698 / BCRC 15582 / CCUG 18766 / IAM 14443 / JCM 21226 / LMG 7866 / NBRC 102419 / NCTC 12128 / CDC 0568-73</strain>
    </source>
</reference>
<organism evidence="1 2">
    <name type="scientific">Escherichia fergusonii (strain ATCC 35469 / DSM 13698 / CCUG 18766 / IAM 14443 / JCM 21226 / LMG 7866 / NBRC 102419 / NCTC 12128 / CDC 0568-73)</name>
    <dbReference type="NCBI Taxonomy" id="585054"/>
    <lineage>
        <taxon>Bacteria</taxon>
        <taxon>Pseudomonadati</taxon>
        <taxon>Pseudomonadota</taxon>
        <taxon>Gammaproteobacteria</taxon>
        <taxon>Enterobacterales</taxon>
        <taxon>Enterobacteriaceae</taxon>
        <taxon>Escherichia</taxon>
    </lineage>
</organism>
<keyword evidence="2" id="KW-1185">Reference proteome</keyword>
<proteinExistence type="predicted"/>
<dbReference type="Proteomes" id="UP000000745">
    <property type="component" value="Chromosome"/>
</dbReference>
<dbReference type="InterPro" id="IPR021407">
    <property type="entry name" value="DUF2544"/>
</dbReference>
<sequence>MSIFKMKKLRLLFYYLLVMFPLSYGKAAEFYPVKIYYAEYGWNSQLELYLDVATANGVYYGVYYQDGGSARTEEVPNRSWSGTDSSTTAPHIYLNHTSSANDSLCPGLPQGWRCAEQPLKITVDGSVGGCPWIVAVRAHNWSNAVSVEYYGPQTVISSCPPVPLEPYDISWNESTVVHNKLLSLKSTGSVIETTLSTYLMESGKLCDGSKMDERGAYCRFVSQMISFTSSGCDNAKVTVAPTRHPITDKQLHDMLVRVDTTSEQPIDSTCRFQYVLNML</sequence>
<dbReference type="KEGG" id="efe:EFER_0831"/>
<dbReference type="HOGENOM" id="CLU_095265_0_0_6"/>
<dbReference type="Pfam" id="PF11245">
    <property type="entry name" value="DUF2544"/>
    <property type="match status" value="1"/>
</dbReference>
<evidence type="ECO:0000313" key="2">
    <source>
        <dbReference type="Proteomes" id="UP000000745"/>
    </source>
</evidence>
<accession>B7LLD8</accession>
<gene>
    <name evidence="1" type="primary">yfcO</name>
    <name evidence="1" type="ordered locus">EFER_0831</name>
</gene>
<evidence type="ECO:0000313" key="1">
    <source>
        <dbReference type="EMBL" id="CAQ88367.1"/>
    </source>
</evidence>
<evidence type="ECO:0008006" key="3">
    <source>
        <dbReference type="Google" id="ProtNLM"/>
    </source>
</evidence>